<name>A0A8H8U6C3_9HELO</name>
<dbReference type="GO" id="GO:0016616">
    <property type="term" value="F:oxidoreductase activity, acting on the CH-OH group of donors, NAD or NADP as acceptor"/>
    <property type="evidence" value="ECO:0007669"/>
    <property type="project" value="InterPro"/>
</dbReference>
<dbReference type="EMBL" id="QGMI01001464">
    <property type="protein sequence ID" value="TVY33155.1"/>
    <property type="molecule type" value="Genomic_DNA"/>
</dbReference>
<dbReference type="PANTHER" id="PTHR43000">
    <property type="entry name" value="DTDP-D-GLUCOSE 4,6-DEHYDRATASE-RELATED"/>
    <property type="match status" value="1"/>
</dbReference>
<dbReference type="Pfam" id="PF01073">
    <property type="entry name" value="3Beta_HSD"/>
    <property type="match status" value="1"/>
</dbReference>
<protein>
    <submittedName>
        <fullName evidence="2">Sterol-4-alpha-carboxylate 3-dehydrogenase,decarboxylating</fullName>
    </submittedName>
</protein>
<dbReference type="InterPro" id="IPR036291">
    <property type="entry name" value="NAD(P)-bd_dom_sf"/>
</dbReference>
<proteinExistence type="predicted"/>
<reference evidence="2 3" key="1">
    <citation type="submission" date="2018-05" db="EMBL/GenBank/DDBJ databases">
        <title>Genome sequencing and assembly of the regulated plant pathogen Lachnellula willkommii and related sister species for the development of diagnostic species identification markers.</title>
        <authorList>
            <person name="Giroux E."/>
            <person name="Bilodeau G."/>
        </authorList>
    </citation>
    <scope>NUCLEOTIDE SEQUENCE [LARGE SCALE GENOMIC DNA]</scope>
    <source>
        <strain evidence="2 3">CBS 160.35</strain>
    </source>
</reference>
<dbReference type="AlphaFoldDB" id="A0A8H8U6C3"/>
<comment type="caution">
    <text evidence="2">The sequence shown here is derived from an EMBL/GenBank/DDBJ whole genome shotgun (WGS) entry which is preliminary data.</text>
</comment>
<feature type="domain" description="3-beta hydroxysteroid dehydrogenase/isomerase" evidence="1">
    <location>
        <begin position="10"/>
        <end position="202"/>
    </location>
</feature>
<dbReference type="GO" id="GO:0006694">
    <property type="term" value="P:steroid biosynthetic process"/>
    <property type="evidence" value="ECO:0007669"/>
    <property type="project" value="InterPro"/>
</dbReference>
<dbReference type="InterPro" id="IPR002225">
    <property type="entry name" value="3Beta_OHSteriod_DH/Estase"/>
</dbReference>
<keyword evidence="3" id="KW-1185">Reference proteome</keyword>
<dbReference type="Proteomes" id="UP000443090">
    <property type="component" value="Unassembled WGS sequence"/>
</dbReference>
<organism evidence="2 3">
    <name type="scientific">Lachnellula occidentalis</name>
    <dbReference type="NCBI Taxonomy" id="215460"/>
    <lineage>
        <taxon>Eukaryota</taxon>
        <taxon>Fungi</taxon>
        <taxon>Dikarya</taxon>
        <taxon>Ascomycota</taxon>
        <taxon>Pezizomycotina</taxon>
        <taxon>Leotiomycetes</taxon>
        <taxon>Helotiales</taxon>
        <taxon>Lachnaceae</taxon>
        <taxon>Lachnellula</taxon>
    </lineage>
</organism>
<dbReference type="Gene3D" id="3.40.50.720">
    <property type="entry name" value="NAD(P)-binding Rossmann-like Domain"/>
    <property type="match status" value="2"/>
</dbReference>
<dbReference type="OrthoDB" id="10058185at2759"/>
<evidence type="ECO:0000313" key="3">
    <source>
        <dbReference type="Proteomes" id="UP000443090"/>
    </source>
</evidence>
<dbReference type="SUPFAM" id="SSF51735">
    <property type="entry name" value="NAD(P)-binding Rossmann-fold domains"/>
    <property type="match status" value="1"/>
</dbReference>
<evidence type="ECO:0000313" key="2">
    <source>
        <dbReference type="EMBL" id="TVY33155.1"/>
    </source>
</evidence>
<gene>
    <name evidence="2" type="primary">ERG26</name>
    <name evidence="2" type="ORF">LOCC1_G008420</name>
</gene>
<sequence>MASPSLGPVLVIGGCGFLGHHIVKLLVEESPSSDIAVLDINTKKNRIDGVKYLEGSLSSRDEVLQAIQEVKPRVIFHTASPKLMVQANTRQLYTEVNVNGTTLLLECIKAVGVTKALIYTSSSSVIHNNMTDLVNATEDVPLCFEPEQTEYYTHTKAVAEQIIVSANKQNELLTTIIRAAMLFWETQHLRLKWLRMLELGEESFRLEMGPTYLTSHTLAIRRMRIYWQRRHFFEESETTEPVPEDIKVNGEASVITNDDPWPFWDYTRAIGAAAGHPVKRENVWVVSATVYYCFAVISEWIAWESSFGRKESLINRRMVKYLTMTRTFDISKSKKRLGYRPQVSMREGIQRAVDFYIARHPEEKKVT</sequence>
<accession>A0A8H8U6C3</accession>
<evidence type="ECO:0000259" key="1">
    <source>
        <dbReference type="Pfam" id="PF01073"/>
    </source>
</evidence>